<organism evidence="1 2">
    <name type="scientific">Actinokineospora spheciospongiae</name>
    <dbReference type="NCBI Taxonomy" id="909613"/>
    <lineage>
        <taxon>Bacteria</taxon>
        <taxon>Bacillati</taxon>
        <taxon>Actinomycetota</taxon>
        <taxon>Actinomycetes</taxon>
        <taxon>Pseudonocardiales</taxon>
        <taxon>Pseudonocardiaceae</taxon>
        <taxon>Actinokineospora</taxon>
    </lineage>
</organism>
<dbReference type="STRING" id="909613.UO65_0149"/>
<gene>
    <name evidence="1" type="ORF">UO65_0149</name>
</gene>
<proteinExistence type="predicted"/>
<evidence type="ECO:0000313" key="1">
    <source>
        <dbReference type="EMBL" id="EWC64542.1"/>
    </source>
</evidence>
<dbReference type="EMBL" id="AYXG01000004">
    <property type="protein sequence ID" value="EWC64542.1"/>
    <property type="molecule type" value="Genomic_DNA"/>
</dbReference>
<name>W7J6A9_9PSEU</name>
<sequence length="45" mass="4750">MITDARAGDITVHAYGGAWKARLTRAPVAVVTATITAVLAERPTR</sequence>
<keyword evidence="2" id="KW-1185">Reference proteome</keyword>
<dbReference type="RefSeq" id="WP_161784401.1">
    <property type="nucleotide sequence ID" value="NZ_AYXG01000004.1"/>
</dbReference>
<evidence type="ECO:0000313" key="2">
    <source>
        <dbReference type="Proteomes" id="UP000019277"/>
    </source>
</evidence>
<accession>W7J6A9</accession>
<protein>
    <submittedName>
        <fullName evidence="1">Uncharacterized protein</fullName>
    </submittedName>
</protein>
<comment type="caution">
    <text evidence="1">The sequence shown here is derived from an EMBL/GenBank/DDBJ whole genome shotgun (WGS) entry which is preliminary data.</text>
</comment>
<dbReference type="Proteomes" id="UP000019277">
    <property type="component" value="Unassembled WGS sequence"/>
</dbReference>
<reference evidence="1 2" key="1">
    <citation type="journal article" date="2014" name="Genome Announc.">
        <title>Draft Genome Sequence of the Antitrypanosomally Active Sponge-Associated Bacterium Actinokineospora sp. Strain EG49.</title>
        <authorList>
            <person name="Harjes J."/>
            <person name="Ryu T."/>
            <person name="Abdelmohsen U.R."/>
            <person name="Moitinho-Silva L."/>
            <person name="Horn H."/>
            <person name="Ravasi T."/>
            <person name="Hentschel U."/>
        </authorList>
    </citation>
    <scope>NUCLEOTIDE SEQUENCE [LARGE SCALE GENOMIC DNA]</scope>
    <source>
        <strain evidence="1 2">EG49</strain>
    </source>
</reference>
<dbReference type="AlphaFoldDB" id="W7J6A9"/>